<feature type="compositionally biased region" description="Low complexity" evidence="9">
    <location>
        <begin position="237"/>
        <end position="248"/>
    </location>
</feature>
<protein>
    <submittedName>
        <fullName evidence="13">ELM2 and SANT domain-containing protein 1 MIDEAS</fullName>
    </submittedName>
</protein>
<comment type="subcellular location">
    <subcellularLocation>
        <location evidence="1">Nucleus</location>
    </subcellularLocation>
</comment>
<evidence type="ECO:0000256" key="2">
    <source>
        <dbReference type="ARBA" id="ARBA00022553"/>
    </source>
</evidence>
<dbReference type="PROSITE" id="PS51293">
    <property type="entry name" value="SANT"/>
    <property type="match status" value="1"/>
</dbReference>
<evidence type="ECO:0000256" key="7">
    <source>
        <dbReference type="ARBA" id="ARBA00023242"/>
    </source>
</evidence>
<feature type="compositionally biased region" description="Basic residues" evidence="9">
    <location>
        <begin position="379"/>
        <end position="389"/>
    </location>
</feature>
<keyword evidence="8" id="KW-0862">Zinc</keyword>
<evidence type="ECO:0000256" key="6">
    <source>
        <dbReference type="ARBA" id="ARBA00023163"/>
    </source>
</evidence>
<feature type="compositionally biased region" description="Basic and acidic residues" evidence="9">
    <location>
        <begin position="961"/>
        <end position="981"/>
    </location>
</feature>
<dbReference type="Pfam" id="PF01448">
    <property type="entry name" value="ELM2"/>
    <property type="match status" value="1"/>
</dbReference>
<feature type="region of interest" description="Disordered" evidence="9">
    <location>
        <begin position="480"/>
        <end position="515"/>
    </location>
</feature>
<dbReference type="SUPFAM" id="SSF46689">
    <property type="entry name" value="Homeodomain-like"/>
    <property type="match status" value="1"/>
</dbReference>
<keyword evidence="7" id="KW-0539">Nucleus</keyword>
<comment type="caution">
    <text evidence="13">The sequence shown here is derived from an EMBL/GenBank/DDBJ whole genome shotgun (WGS) entry which is preliminary data.</text>
</comment>
<evidence type="ECO:0000256" key="9">
    <source>
        <dbReference type="SAM" id="MobiDB-lite"/>
    </source>
</evidence>
<keyword evidence="8" id="KW-0863">Zinc-finger</keyword>
<feature type="region of interest" description="Disordered" evidence="9">
    <location>
        <begin position="528"/>
        <end position="556"/>
    </location>
</feature>
<accession>A0A5A9NG65</accession>
<feature type="compositionally biased region" description="Low complexity" evidence="9">
    <location>
        <begin position="255"/>
        <end position="309"/>
    </location>
</feature>
<feature type="compositionally biased region" description="Basic and acidic residues" evidence="9">
    <location>
        <begin position="846"/>
        <end position="887"/>
    </location>
</feature>
<feature type="region of interest" description="Disordered" evidence="9">
    <location>
        <begin position="846"/>
        <end position="1020"/>
    </location>
</feature>
<dbReference type="GO" id="GO:0005667">
    <property type="term" value="C:transcription regulator complex"/>
    <property type="evidence" value="ECO:0007669"/>
    <property type="project" value="TreeGrafter"/>
</dbReference>
<organism evidence="13 14">
    <name type="scientific">Triplophysa tibetana</name>
    <dbReference type="NCBI Taxonomy" id="1572043"/>
    <lineage>
        <taxon>Eukaryota</taxon>
        <taxon>Metazoa</taxon>
        <taxon>Chordata</taxon>
        <taxon>Craniata</taxon>
        <taxon>Vertebrata</taxon>
        <taxon>Euteleostomi</taxon>
        <taxon>Actinopterygii</taxon>
        <taxon>Neopterygii</taxon>
        <taxon>Teleostei</taxon>
        <taxon>Ostariophysi</taxon>
        <taxon>Cypriniformes</taxon>
        <taxon>Nemacheilidae</taxon>
        <taxon>Triplophysa</taxon>
    </lineage>
</organism>
<dbReference type="EMBL" id="SOYY01000018">
    <property type="protein sequence ID" value="KAA0708650.1"/>
    <property type="molecule type" value="Genomic_DNA"/>
</dbReference>
<feature type="compositionally biased region" description="Low complexity" evidence="9">
    <location>
        <begin position="982"/>
        <end position="1006"/>
    </location>
</feature>
<dbReference type="SMART" id="SM01189">
    <property type="entry name" value="ELM2"/>
    <property type="match status" value="1"/>
</dbReference>
<evidence type="ECO:0000256" key="8">
    <source>
        <dbReference type="PROSITE-ProRule" id="PRU00042"/>
    </source>
</evidence>
<evidence type="ECO:0000256" key="1">
    <source>
        <dbReference type="ARBA" id="ARBA00004123"/>
    </source>
</evidence>
<keyword evidence="6" id="KW-0804">Transcription</keyword>
<evidence type="ECO:0000256" key="5">
    <source>
        <dbReference type="ARBA" id="ARBA00023125"/>
    </source>
</evidence>
<dbReference type="InterPro" id="IPR013087">
    <property type="entry name" value="Znf_C2H2_type"/>
</dbReference>
<feature type="compositionally biased region" description="Acidic residues" evidence="9">
    <location>
        <begin position="1007"/>
        <end position="1020"/>
    </location>
</feature>
<keyword evidence="4" id="KW-0805">Transcription regulation</keyword>
<evidence type="ECO:0000259" key="12">
    <source>
        <dbReference type="PROSITE" id="PS51293"/>
    </source>
</evidence>
<feature type="domain" description="SANT" evidence="12">
    <location>
        <begin position="771"/>
        <end position="822"/>
    </location>
</feature>
<dbReference type="GO" id="GO:0000118">
    <property type="term" value="C:histone deacetylase complex"/>
    <property type="evidence" value="ECO:0007669"/>
    <property type="project" value="TreeGrafter"/>
</dbReference>
<feature type="domain" description="ELM2" evidence="11">
    <location>
        <begin position="664"/>
        <end position="756"/>
    </location>
</feature>
<dbReference type="PROSITE" id="PS50157">
    <property type="entry name" value="ZINC_FINGER_C2H2_2"/>
    <property type="match status" value="1"/>
</dbReference>
<gene>
    <name evidence="13" type="ORF">E1301_Tti008096</name>
</gene>
<feature type="compositionally biased region" description="Polar residues" evidence="9">
    <location>
        <begin position="393"/>
        <end position="409"/>
    </location>
</feature>
<evidence type="ECO:0000256" key="4">
    <source>
        <dbReference type="ARBA" id="ARBA00023015"/>
    </source>
</evidence>
<proteinExistence type="predicted"/>
<dbReference type="SMART" id="SM00717">
    <property type="entry name" value="SANT"/>
    <property type="match status" value="1"/>
</dbReference>
<reference evidence="13 14" key="1">
    <citation type="journal article" date="2019" name="Mol. Ecol. Resour.">
        <title>Chromosome-level genome assembly of Triplophysa tibetana, a fish adapted to the harsh high-altitude environment of the Tibetan Plateau.</title>
        <authorList>
            <person name="Yang X."/>
            <person name="Liu H."/>
            <person name="Ma Z."/>
            <person name="Zou Y."/>
            <person name="Zou M."/>
            <person name="Mao Y."/>
            <person name="Li X."/>
            <person name="Wang H."/>
            <person name="Chen T."/>
            <person name="Wang W."/>
            <person name="Yang R."/>
        </authorList>
    </citation>
    <scope>NUCLEOTIDE SEQUENCE [LARGE SCALE GENOMIC DNA]</scope>
    <source>
        <strain evidence="13">TTIB1903HZAU</strain>
        <tissue evidence="13">Muscle</tissue>
    </source>
</reference>
<dbReference type="PANTHER" id="PTHR16089">
    <property type="entry name" value="REST COREPRESSOR COREST PROTEIN-RELATED"/>
    <property type="match status" value="1"/>
</dbReference>
<evidence type="ECO:0000259" key="10">
    <source>
        <dbReference type="PROSITE" id="PS50157"/>
    </source>
</evidence>
<feature type="compositionally biased region" description="Basic residues" evidence="9">
    <location>
        <begin position="944"/>
        <end position="960"/>
    </location>
</feature>
<dbReference type="PROSITE" id="PS00028">
    <property type="entry name" value="ZINC_FINGER_C2H2_1"/>
    <property type="match status" value="1"/>
</dbReference>
<keyword evidence="14" id="KW-1185">Reference proteome</keyword>
<dbReference type="InterPro" id="IPR001005">
    <property type="entry name" value="SANT/Myb"/>
</dbReference>
<evidence type="ECO:0000259" key="11">
    <source>
        <dbReference type="PROSITE" id="PS51156"/>
    </source>
</evidence>
<keyword evidence="2" id="KW-0597">Phosphoprotein</keyword>
<dbReference type="GO" id="GO:0003714">
    <property type="term" value="F:transcription corepressor activity"/>
    <property type="evidence" value="ECO:0007669"/>
    <property type="project" value="TreeGrafter"/>
</dbReference>
<dbReference type="PANTHER" id="PTHR16089:SF24">
    <property type="entry name" value="MITOTIC DEACETYLASE-ASSOCIATED SANT DOMAIN PROTEIN"/>
    <property type="match status" value="1"/>
</dbReference>
<sequence length="1020" mass="113948">MSLSPHQRGTINSISKQNVEAMNESMQHSGEMFYNVGAPGLEQTQNTPGGVVDSSPEVQGSNVFKSDKGYQVRGHFQQAGSVKWVHQDPVQTSAWFQGLPNMTKWTPNFGPSLSGMDDPRSFHKAGHEMEALKLEKLSPASSQSYPETSQVPGQEWDHHSMAAMHHAQFQALQQGHRPADLQYPPQGMHHDMPDPTLQPFQLAFGNAKQPQAPDFHQVYQGNNASLNMNYVEKPKTQQQVLQLQQQQHQLHHQHQMQQMHMHQLQQQQHQIQQQRRLQHMQQQYHQQQKMQEHMQQQIQLQQHTQGLHQAESIPSQETQRGNQQTDSTQGNIESSPLSHQTPLTVSQTPAPQHPIPQASNFPDSGPVKTIPEPQEAKGKRQVLPRRSRRLSKDSVSPEENQTSRDSVSAPNGGVTGVRDPAVGVIKSTQRRRRASKEINLETLAQKASEMEFLPARSEEKAPARPAGMVPLVMPVSVPVSKGQTQMEGPDTWAHPDDVRHPPETPEPQNQPERKPSVIVARRHSLKNSALENFIQGKGQEDKSRRRPRPEPLVIPPPKPFTFIAPSVYSSITPYQSNLRSPVRLPENASIIPPYTPPPILSPVREGSGLYFSAVLSSMAAGSQILPPPQTPRSVPRSLLRSISSDITPPAPQLIGEATPVSLEPRINIGSRYQAEIPELQDWTSSQKDQHKATLVWLPFSETDSTPSLDARVDDLMNLVCSSVLSGGGTNTELAMHCLHECKGDVMATLEMMLLENPVFSANHHLGNYRYAGSDYWTVDEKQYFNKGISAYRKDFFLVQKLVRSKTVAQCVEFYYTYKKQVKVARNGSLIYGPLDPEESVPLIKQEQQEEGIHNRQQEAKQDNLNDSSKDVSKAHENRADSSHDEQKNSCVEDNSGLKPTVQPIFKTPSPAPQKPRPDSAGKKSRASTVNKSQGEPEGIFPCKKCTRVFSKVKSRSAHMKSHSEQEKKAAALRLREEEERAAATARQKALEAQAEGAQGESSGAEESSIEPEDEQDEDWH</sequence>
<keyword evidence="8" id="KW-0479">Metal-binding</keyword>
<dbReference type="AlphaFoldDB" id="A0A5A9NG65"/>
<dbReference type="InterPro" id="IPR017884">
    <property type="entry name" value="SANT_dom"/>
</dbReference>
<dbReference type="InterPro" id="IPR009057">
    <property type="entry name" value="Homeodomain-like_sf"/>
</dbReference>
<name>A0A5A9NG65_9TELE</name>
<dbReference type="PROSITE" id="PS51156">
    <property type="entry name" value="ELM2"/>
    <property type="match status" value="1"/>
</dbReference>
<dbReference type="InterPro" id="IPR000949">
    <property type="entry name" value="ELM2_dom"/>
</dbReference>
<dbReference type="InterPro" id="IPR051066">
    <property type="entry name" value="Trans_reg/Corepressor"/>
</dbReference>
<dbReference type="Gene3D" id="1.10.10.60">
    <property type="entry name" value="Homeodomain-like"/>
    <property type="match status" value="1"/>
</dbReference>
<feature type="compositionally biased region" description="Polar residues" evidence="9">
    <location>
        <begin position="312"/>
        <end position="350"/>
    </location>
</feature>
<dbReference type="GO" id="GO:0006357">
    <property type="term" value="P:regulation of transcription by RNA polymerase II"/>
    <property type="evidence" value="ECO:0007669"/>
    <property type="project" value="TreeGrafter"/>
</dbReference>
<dbReference type="FunFam" id="1.10.10.60:FF:000086">
    <property type="entry name" value="transcriptional-regulating factor 1 isoform X1"/>
    <property type="match status" value="1"/>
</dbReference>
<feature type="region of interest" description="Disordered" evidence="9">
    <location>
        <begin position="237"/>
        <end position="439"/>
    </location>
</feature>
<dbReference type="Proteomes" id="UP000324632">
    <property type="component" value="Chromosome 18"/>
</dbReference>
<keyword evidence="5" id="KW-0238">DNA-binding</keyword>
<evidence type="ECO:0000313" key="14">
    <source>
        <dbReference type="Proteomes" id="UP000324632"/>
    </source>
</evidence>
<dbReference type="GO" id="GO:0003677">
    <property type="term" value="F:DNA binding"/>
    <property type="evidence" value="ECO:0007669"/>
    <property type="project" value="UniProtKB-KW"/>
</dbReference>
<feature type="compositionally biased region" description="Basic and acidic residues" evidence="9">
    <location>
        <begin position="493"/>
        <end position="503"/>
    </location>
</feature>
<feature type="domain" description="C2H2-type" evidence="10">
    <location>
        <begin position="940"/>
        <end position="967"/>
    </location>
</feature>
<dbReference type="GO" id="GO:0008270">
    <property type="term" value="F:zinc ion binding"/>
    <property type="evidence" value="ECO:0007669"/>
    <property type="project" value="UniProtKB-KW"/>
</dbReference>
<keyword evidence="3" id="KW-0007">Acetylation</keyword>
<evidence type="ECO:0000313" key="13">
    <source>
        <dbReference type="EMBL" id="KAA0708650.1"/>
    </source>
</evidence>
<evidence type="ECO:0000256" key="3">
    <source>
        <dbReference type="ARBA" id="ARBA00022990"/>
    </source>
</evidence>